<protein>
    <submittedName>
        <fullName evidence="2">Uncharacterized protein</fullName>
    </submittedName>
</protein>
<organism evidence="2 3">
    <name type="scientific">Capronia epimyces CBS 606.96</name>
    <dbReference type="NCBI Taxonomy" id="1182542"/>
    <lineage>
        <taxon>Eukaryota</taxon>
        <taxon>Fungi</taxon>
        <taxon>Dikarya</taxon>
        <taxon>Ascomycota</taxon>
        <taxon>Pezizomycotina</taxon>
        <taxon>Eurotiomycetes</taxon>
        <taxon>Chaetothyriomycetidae</taxon>
        <taxon>Chaetothyriales</taxon>
        <taxon>Herpotrichiellaceae</taxon>
        <taxon>Capronia</taxon>
    </lineage>
</organism>
<evidence type="ECO:0000313" key="3">
    <source>
        <dbReference type="Proteomes" id="UP000019478"/>
    </source>
</evidence>
<dbReference type="EMBL" id="AMGY01000011">
    <property type="protein sequence ID" value="EXJ77104.1"/>
    <property type="molecule type" value="Genomic_DNA"/>
</dbReference>
<proteinExistence type="predicted"/>
<keyword evidence="3" id="KW-1185">Reference proteome</keyword>
<dbReference type="AlphaFoldDB" id="W9Y3Q9"/>
<reference evidence="2 3" key="1">
    <citation type="submission" date="2013-03" db="EMBL/GenBank/DDBJ databases">
        <title>The Genome Sequence of Capronia epimyces CBS 606.96.</title>
        <authorList>
            <consortium name="The Broad Institute Genomics Platform"/>
            <person name="Cuomo C."/>
            <person name="de Hoog S."/>
            <person name="Gorbushina A."/>
            <person name="Walker B."/>
            <person name="Young S.K."/>
            <person name="Zeng Q."/>
            <person name="Gargeya S."/>
            <person name="Fitzgerald M."/>
            <person name="Haas B."/>
            <person name="Abouelleil A."/>
            <person name="Allen A.W."/>
            <person name="Alvarado L."/>
            <person name="Arachchi H.M."/>
            <person name="Berlin A.M."/>
            <person name="Chapman S.B."/>
            <person name="Gainer-Dewar J."/>
            <person name="Goldberg J."/>
            <person name="Griggs A."/>
            <person name="Gujja S."/>
            <person name="Hansen M."/>
            <person name="Howarth C."/>
            <person name="Imamovic A."/>
            <person name="Ireland A."/>
            <person name="Larimer J."/>
            <person name="McCowan C."/>
            <person name="Murphy C."/>
            <person name="Pearson M."/>
            <person name="Poon T.W."/>
            <person name="Priest M."/>
            <person name="Roberts A."/>
            <person name="Saif S."/>
            <person name="Shea T."/>
            <person name="Sisk P."/>
            <person name="Sykes S."/>
            <person name="Wortman J."/>
            <person name="Nusbaum C."/>
            <person name="Birren B."/>
        </authorList>
    </citation>
    <scope>NUCLEOTIDE SEQUENCE [LARGE SCALE GENOMIC DNA]</scope>
    <source>
        <strain evidence="2 3">CBS 606.96</strain>
    </source>
</reference>
<comment type="caution">
    <text evidence="2">The sequence shown here is derived from an EMBL/GenBank/DDBJ whole genome shotgun (WGS) entry which is preliminary data.</text>
</comment>
<evidence type="ECO:0000256" key="1">
    <source>
        <dbReference type="SAM" id="MobiDB-lite"/>
    </source>
</evidence>
<dbReference type="STRING" id="1182542.W9Y3Q9"/>
<dbReference type="Proteomes" id="UP000019478">
    <property type="component" value="Unassembled WGS sequence"/>
</dbReference>
<feature type="region of interest" description="Disordered" evidence="1">
    <location>
        <begin position="28"/>
        <end position="57"/>
    </location>
</feature>
<sequence>MNNKVPLLVGSSNYIEWHRTFARVSKDKDSLGLAQDSNADNEADAAETPAQNPSNTSVFIPDNTAFARFQHDHRQYEKGQKKIKTARKLITSSVSPIIATRIQNKDDPVEAYEFLKKTYKVSNTNARQKLLAQLRDTTLNKYKFNVENYVSKVLEIREDLLEYDEELSDEEVSEYLLSGLPDCYAGFKEHYGWLMRFRGDPDGHDLQALTEELIKESARRDETAKAKKFKAAIS</sequence>
<dbReference type="GeneID" id="19174342"/>
<accession>W9Y3Q9</accession>
<dbReference type="Pfam" id="PF14223">
    <property type="entry name" value="Retrotran_gag_2"/>
    <property type="match status" value="1"/>
</dbReference>
<dbReference type="HOGENOM" id="CLU_1184884_0_0_1"/>
<name>W9Y3Q9_9EURO</name>
<dbReference type="RefSeq" id="XP_007738542.1">
    <property type="nucleotide sequence ID" value="XM_007740352.1"/>
</dbReference>
<dbReference type="OrthoDB" id="10580748at2759"/>
<gene>
    <name evidence="2" type="ORF">A1O3_10262</name>
</gene>
<evidence type="ECO:0000313" key="2">
    <source>
        <dbReference type="EMBL" id="EXJ77104.1"/>
    </source>
</evidence>